<dbReference type="EMBL" id="JAKFGM010000003">
    <property type="protein sequence ID" value="MCF2515774.1"/>
    <property type="molecule type" value="Genomic_DNA"/>
</dbReference>
<evidence type="ECO:0000256" key="2">
    <source>
        <dbReference type="SAM" id="SignalP"/>
    </source>
</evidence>
<protein>
    <submittedName>
        <fullName evidence="3">Uncharacterized protein</fullName>
    </submittedName>
</protein>
<comment type="caution">
    <text evidence="3">The sequence shown here is derived from an EMBL/GenBank/DDBJ whole genome shotgun (WGS) entry which is preliminary data.</text>
</comment>
<sequence length="140" mass="14748">MRAYWIALPLIIAATPAVAAPAVPQLPPELSDPAMADKLGRMAGVLTKSLMDLPVGELEAAVQGRPATAADKAKRVRDSIGGPEAEQRVQAEVAQSGRQMQAMSKALVASLPAIMAALDQAEKQLERATANLPDPTYPKR</sequence>
<feature type="chain" id="PRO_5040856706" evidence="2">
    <location>
        <begin position="20"/>
        <end position="140"/>
    </location>
</feature>
<feature type="region of interest" description="Disordered" evidence="1">
    <location>
        <begin position="64"/>
        <end position="93"/>
    </location>
</feature>
<organism evidence="3 4">
    <name type="scientific">Sphingomonas cremea</name>
    <dbReference type="NCBI Taxonomy" id="2904799"/>
    <lineage>
        <taxon>Bacteria</taxon>
        <taxon>Pseudomonadati</taxon>
        <taxon>Pseudomonadota</taxon>
        <taxon>Alphaproteobacteria</taxon>
        <taxon>Sphingomonadales</taxon>
        <taxon>Sphingomonadaceae</taxon>
        <taxon>Sphingomonas</taxon>
    </lineage>
</organism>
<dbReference type="Proteomes" id="UP001139410">
    <property type="component" value="Unassembled WGS sequence"/>
</dbReference>
<evidence type="ECO:0000256" key="1">
    <source>
        <dbReference type="SAM" id="MobiDB-lite"/>
    </source>
</evidence>
<gene>
    <name evidence="3" type="ORF">LVY65_11975</name>
</gene>
<dbReference type="RefSeq" id="WP_235068483.1">
    <property type="nucleotide sequence ID" value="NZ_JAKFGM010000003.1"/>
</dbReference>
<name>A0A9X1QNJ8_9SPHN</name>
<reference evidence="3" key="1">
    <citation type="submission" date="2022-01" db="EMBL/GenBank/DDBJ databases">
        <authorList>
            <person name="Jo J.-H."/>
            <person name="Im W.-T."/>
        </authorList>
    </citation>
    <scope>NUCLEOTIDE SEQUENCE</scope>
    <source>
        <strain evidence="3">G124</strain>
    </source>
</reference>
<keyword evidence="4" id="KW-1185">Reference proteome</keyword>
<evidence type="ECO:0000313" key="3">
    <source>
        <dbReference type="EMBL" id="MCF2515774.1"/>
    </source>
</evidence>
<proteinExistence type="predicted"/>
<feature type="signal peptide" evidence="2">
    <location>
        <begin position="1"/>
        <end position="19"/>
    </location>
</feature>
<dbReference type="AlphaFoldDB" id="A0A9X1QNJ8"/>
<accession>A0A9X1QNJ8</accession>
<keyword evidence="2" id="KW-0732">Signal</keyword>
<evidence type="ECO:0000313" key="4">
    <source>
        <dbReference type="Proteomes" id="UP001139410"/>
    </source>
</evidence>